<dbReference type="SUPFAM" id="SSF51735">
    <property type="entry name" value="NAD(P)-binding Rossmann-fold domains"/>
    <property type="match status" value="1"/>
</dbReference>
<evidence type="ECO:0000259" key="1">
    <source>
        <dbReference type="Pfam" id="PF01408"/>
    </source>
</evidence>
<dbReference type="Gene3D" id="3.30.360.10">
    <property type="entry name" value="Dihydrodipicolinate Reductase, domain 2"/>
    <property type="match status" value="1"/>
</dbReference>
<protein>
    <submittedName>
        <fullName evidence="3">Uncharacterized protein</fullName>
    </submittedName>
</protein>
<dbReference type="InterPro" id="IPR000683">
    <property type="entry name" value="Gfo/Idh/MocA-like_OxRdtase_N"/>
</dbReference>
<dbReference type="Gene3D" id="3.40.50.720">
    <property type="entry name" value="NAD(P)-binding Rossmann-like Domain"/>
    <property type="match status" value="1"/>
</dbReference>
<comment type="caution">
    <text evidence="3">The sequence shown here is derived from an EMBL/GenBank/DDBJ whole genome shotgun (WGS) entry which is preliminary data.</text>
</comment>
<evidence type="ECO:0000313" key="4">
    <source>
        <dbReference type="Proteomes" id="UP001385951"/>
    </source>
</evidence>
<dbReference type="Pfam" id="PF22685">
    <property type="entry name" value="Gal80p_C-like"/>
    <property type="match status" value="1"/>
</dbReference>
<sequence length="388" mass="41485">MAPIRLGIIGLSSKGWASAALVPPLLHPTLSDKYIITALCTTSQESAKAASEKYSEQLGHTVTPYFLPDGKDQIANDPNVDMVVISVRMPTHFEALVPAVDAGKDIFIEWTPGMTFTETLKIAELIKKKGVRSLVGAQANQSATVKKVKGLLETGKIGRVLSTSIIMTATSAEAAFWGPTVLSGHSYVADANNGATPLTIPVGHNLAAVIDVLGDFREVTGAGNHNYPITTVVDAEGKPTGETVNNPPHDQISISGTLSGKPYAEGAFINLHCRAGLPLVGDKYKGRTIFRWVIDGEDGTIELLHREQDGPVFGGFMSVAEKTLLLNGIEVPVEETELDKLGNTAKAWYEYAKGDKGKYTTIGDAVKIHRVLDATLTSIKEGRKITLL</sequence>
<dbReference type="PANTHER" id="PTHR43708:SF1">
    <property type="entry name" value="GALACTOSE_LACTOSE METABOLISM REGULATORY PROTEIN GAL80"/>
    <property type="match status" value="1"/>
</dbReference>
<name>A0AAW0F907_9APHY</name>
<accession>A0AAW0F907</accession>
<feature type="domain" description="Gal80p-like C-terminal" evidence="2">
    <location>
        <begin position="145"/>
        <end position="303"/>
    </location>
</feature>
<keyword evidence="4" id="KW-1185">Reference proteome</keyword>
<dbReference type="AlphaFoldDB" id="A0AAW0F907"/>
<dbReference type="InterPro" id="IPR036291">
    <property type="entry name" value="NAD(P)-bd_dom_sf"/>
</dbReference>
<organism evidence="3 4">
    <name type="scientific">Cerrena zonata</name>
    <dbReference type="NCBI Taxonomy" id="2478898"/>
    <lineage>
        <taxon>Eukaryota</taxon>
        <taxon>Fungi</taxon>
        <taxon>Dikarya</taxon>
        <taxon>Basidiomycota</taxon>
        <taxon>Agaricomycotina</taxon>
        <taxon>Agaricomycetes</taxon>
        <taxon>Polyporales</taxon>
        <taxon>Cerrenaceae</taxon>
        <taxon>Cerrena</taxon>
    </lineage>
</organism>
<dbReference type="InterPro" id="IPR055080">
    <property type="entry name" value="Gal80p-like_C"/>
</dbReference>
<reference evidence="3 4" key="1">
    <citation type="submission" date="2022-09" db="EMBL/GenBank/DDBJ databases">
        <authorList>
            <person name="Palmer J.M."/>
        </authorList>
    </citation>
    <scope>NUCLEOTIDE SEQUENCE [LARGE SCALE GENOMIC DNA]</scope>
    <source>
        <strain evidence="3 4">DSM 7382</strain>
    </source>
</reference>
<feature type="domain" description="Gfo/Idh/MocA-like oxidoreductase N-terminal" evidence="1">
    <location>
        <begin position="4"/>
        <end position="136"/>
    </location>
</feature>
<dbReference type="EMBL" id="JASBNA010000124">
    <property type="protein sequence ID" value="KAK7676296.1"/>
    <property type="molecule type" value="Genomic_DNA"/>
</dbReference>
<evidence type="ECO:0000259" key="2">
    <source>
        <dbReference type="Pfam" id="PF22685"/>
    </source>
</evidence>
<dbReference type="PANTHER" id="PTHR43708">
    <property type="entry name" value="CONSERVED EXPRESSED OXIDOREDUCTASE (EUROFUNG)"/>
    <property type="match status" value="1"/>
</dbReference>
<proteinExistence type="predicted"/>
<dbReference type="GO" id="GO:0000166">
    <property type="term" value="F:nucleotide binding"/>
    <property type="evidence" value="ECO:0007669"/>
    <property type="project" value="InterPro"/>
</dbReference>
<evidence type="ECO:0000313" key="3">
    <source>
        <dbReference type="EMBL" id="KAK7676296.1"/>
    </source>
</evidence>
<dbReference type="Pfam" id="PF01408">
    <property type="entry name" value="GFO_IDH_MocA"/>
    <property type="match status" value="1"/>
</dbReference>
<dbReference type="InterPro" id="IPR051317">
    <property type="entry name" value="Gfo/Idh/MocA_oxidoreduct"/>
</dbReference>
<gene>
    <name evidence="3" type="ORF">QCA50_020750</name>
</gene>
<dbReference type="SUPFAM" id="SSF55347">
    <property type="entry name" value="Glyceraldehyde-3-phosphate dehydrogenase-like, C-terminal domain"/>
    <property type="match status" value="1"/>
</dbReference>
<dbReference type="Proteomes" id="UP001385951">
    <property type="component" value="Unassembled WGS sequence"/>
</dbReference>